<accession>A0ABQ9X2X1</accession>
<comment type="caution">
    <text evidence="2">The sequence shown here is derived from an EMBL/GenBank/DDBJ whole genome shotgun (WGS) entry which is preliminary data.</text>
</comment>
<dbReference type="EMBL" id="JARBJD010000243">
    <property type="protein sequence ID" value="KAK2945928.1"/>
    <property type="molecule type" value="Genomic_DNA"/>
</dbReference>
<dbReference type="InterPro" id="IPR027417">
    <property type="entry name" value="P-loop_NTPase"/>
</dbReference>
<proteinExistence type="predicted"/>
<evidence type="ECO:0000313" key="3">
    <source>
        <dbReference type="Proteomes" id="UP001281761"/>
    </source>
</evidence>
<organism evidence="2 3">
    <name type="scientific">Blattamonas nauphoetae</name>
    <dbReference type="NCBI Taxonomy" id="2049346"/>
    <lineage>
        <taxon>Eukaryota</taxon>
        <taxon>Metamonada</taxon>
        <taxon>Preaxostyla</taxon>
        <taxon>Oxymonadida</taxon>
        <taxon>Blattamonas</taxon>
    </lineage>
</organism>
<protein>
    <recommendedName>
        <fullName evidence="4">AIG1-type G domain-containing protein</fullName>
    </recommendedName>
</protein>
<reference evidence="2 3" key="1">
    <citation type="journal article" date="2022" name="bioRxiv">
        <title>Genomics of Preaxostyla Flagellates Illuminates Evolutionary Transitions and the Path Towards Mitochondrial Loss.</title>
        <authorList>
            <person name="Novak L.V.F."/>
            <person name="Treitli S.C."/>
            <person name="Pyrih J."/>
            <person name="Halakuc P."/>
            <person name="Pipaliya S.V."/>
            <person name="Vacek V."/>
            <person name="Brzon O."/>
            <person name="Soukal P."/>
            <person name="Eme L."/>
            <person name="Dacks J.B."/>
            <person name="Karnkowska A."/>
            <person name="Elias M."/>
            <person name="Hampl V."/>
        </authorList>
    </citation>
    <scope>NUCLEOTIDE SEQUENCE [LARGE SCALE GENOMIC DNA]</scope>
    <source>
        <strain evidence="2">NAU3</strain>
        <tissue evidence="2">Gut</tissue>
    </source>
</reference>
<gene>
    <name evidence="2" type="ORF">BLNAU_19145</name>
</gene>
<dbReference type="Gene3D" id="3.40.50.300">
    <property type="entry name" value="P-loop containing nucleotide triphosphate hydrolases"/>
    <property type="match status" value="1"/>
</dbReference>
<evidence type="ECO:0000313" key="2">
    <source>
        <dbReference type="EMBL" id="KAK2945928.1"/>
    </source>
</evidence>
<keyword evidence="1" id="KW-0812">Transmembrane</keyword>
<evidence type="ECO:0008006" key="4">
    <source>
        <dbReference type="Google" id="ProtNLM"/>
    </source>
</evidence>
<name>A0ABQ9X2X1_9EUKA</name>
<keyword evidence="1" id="KW-1133">Transmembrane helix</keyword>
<keyword evidence="3" id="KW-1185">Reference proteome</keyword>
<feature type="transmembrane region" description="Helical" evidence="1">
    <location>
        <begin position="382"/>
        <end position="401"/>
    </location>
</feature>
<evidence type="ECO:0000256" key="1">
    <source>
        <dbReference type="SAM" id="Phobius"/>
    </source>
</evidence>
<keyword evidence="1" id="KW-0472">Membrane</keyword>
<sequence length="402" mass="45893">MTTLAQSAQFVNRLELGLKLVSKITLWVSFFLMSRQQSTPQTITVTALGPALHGKSQFLSMLFGQEVFTVGHTGFPHSQQSHALERQINWHRFRLVDQSGFSERGQDEQRHLDTICQSLRNERSMNVICLCVRIDGVRVGENIHAALRHIRNMFATPDIYPHMCLVLTFTQTPQMKSRFLNKILPTVNKHIEELFDDQRKVHGDLPIFFVDSAINLDRRTLKEKERFLAHVSKLSAFPTSNINRLDGRLKLVTEEIVTETTPGRPRPFMVTVIRDGIQMDPECGELMPTTIHQNVRRLRLELWHPDEYGRTTSFRTIGPVGEPWETVDDSCIRVFKKEVTTRRTITGATQLRQRNFDRNGKCIEASPWIQIKENTENDGDTVGAGVAGLFFALGAFVLSIIL</sequence>
<dbReference type="Proteomes" id="UP001281761">
    <property type="component" value="Unassembled WGS sequence"/>
</dbReference>
<dbReference type="SUPFAM" id="SSF52540">
    <property type="entry name" value="P-loop containing nucleoside triphosphate hydrolases"/>
    <property type="match status" value="1"/>
</dbReference>